<keyword evidence="2" id="KW-1185">Reference proteome</keyword>
<dbReference type="AlphaFoldDB" id="A0A6H5HLS8"/>
<dbReference type="Proteomes" id="UP000479000">
    <property type="component" value="Unassembled WGS sequence"/>
</dbReference>
<protein>
    <submittedName>
        <fullName evidence="1">Uncharacterized protein</fullName>
    </submittedName>
</protein>
<evidence type="ECO:0000313" key="1">
    <source>
        <dbReference type="EMBL" id="CAB0018251.1"/>
    </source>
</evidence>
<name>A0A6H5HLS8_9HEMI</name>
<evidence type="ECO:0000313" key="2">
    <source>
        <dbReference type="Proteomes" id="UP000479000"/>
    </source>
</evidence>
<gene>
    <name evidence="1" type="ORF">NTEN_LOCUS22160</name>
</gene>
<dbReference type="EMBL" id="CADCXU010032338">
    <property type="protein sequence ID" value="CAB0018251.1"/>
    <property type="molecule type" value="Genomic_DNA"/>
</dbReference>
<proteinExistence type="predicted"/>
<organism evidence="1 2">
    <name type="scientific">Nesidiocoris tenuis</name>
    <dbReference type="NCBI Taxonomy" id="355587"/>
    <lineage>
        <taxon>Eukaryota</taxon>
        <taxon>Metazoa</taxon>
        <taxon>Ecdysozoa</taxon>
        <taxon>Arthropoda</taxon>
        <taxon>Hexapoda</taxon>
        <taxon>Insecta</taxon>
        <taxon>Pterygota</taxon>
        <taxon>Neoptera</taxon>
        <taxon>Paraneoptera</taxon>
        <taxon>Hemiptera</taxon>
        <taxon>Heteroptera</taxon>
        <taxon>Panheteroptera</taxon>
        <taxon>Cimicomorpha</taxon>
        <taxon>Miridae</taxon>
        <taxon>Dicyphina</taxon>
        <taxon>Nesidiocoris</taxon>
    </lineage>
</organism>
<accession>A0A6H5HLS8</accession>
<reference evidence="1 2" key="1">
    <citation type="submission" date="2020-02" db="EMBL/GenBank/DDBJ databases">
        <authorList>
            <person name="Ferguson B K."/>
        </authorList>
    </citation>
    <scope>NUCLEOTIDE SEQUENCE [LARGE SCALE GENOMIC DNA]</scope>
</reference>
<feature type="non-terminal residue" evidence="1">
    <location>
        <position position="62"/>
    </location>
</feature>
<sequence>MVETPDDQYESGYGFWSHHIPIIAASFLNNSASAPKICQLMFYRCKSPMPQSRAYFEDILGT</sequence>